<dbReference type="InterPro" id="IPR029044">
    <property type="entry name" value="Nucleotide-diphossugar_trans"/>
</dbReference>
<evidence type="ECO:0000313" key="2">
    <source>
        <dbReference type="EMBL" id="MCU7552965.1"/>
    </source>
</evidence>
<protein>
    <submittedName>
        <fullName evidence="2">Glycosyltransferase</fullName>
        <ecNumber evidence="2">2.4.-.-</ecNumber>
    </submittedName>
</protein>
<dbReference type="InterPro" id="IPR050834">
    <property type="entry name" value="Glycosyltransf_2"/>
</dbReference>
<dbReference type="InterPro" id="IPR001173">
    <property type="entry name" value="Glyco_trans_2-like"/>
</dbReference>
<dbReference type="Pfam" id="PF00535">
    <property type="entry name" value="Glycos_transf_2"/>
    <property type="match status" value="1"/>
</dbReference>
<dbReference type="EMBL" id="JAOTIF010000081">
    <property type="protein sequence ID" value="MCU7552965.1"/>
    <property type="molecule type" value="Genomic_DNA"/>
</dbReference>
<dbReference type="PANTHER" id="PTHR43685">
    <property type="entry name" value="GLYCOSYLTRANSFERASE"/>
    <property type="match status" value="1"/>
</dbReference>
<dbReference type="PANTHER" id="PTHR43685:SF2">
    <property type="entry name" value="GLYCOSYLTRANSFERASE 2-LIKE DOMAIN-CONTAINING PROTEIN"/>
    <property type="match status" value="1"/>
</dbReference>
<feature type="non-terminal residue" evidence="2">
    <location>
        <position position="220"/>
    </location>
</feature>
<keyword evidence="3" id="KW-1185">Reference proteome</keyword>
<dbReference type="EC" id="2.4.-.-" evidence="2"/>
<accession>A0A9X3BA48</accession>
<organism evidence="2 3">
    <name type="scientific">Paraflavisolibacter caeni</name>
    <dbReference type="NCBI Taxonomy" id="2982496"/>
    <lineage>
        <taxon>Bacteria</taxon>
        <taxon>Pseudomonadati</taxon>
        <taxon>Bacteroidota</taxon>
        <taxon>Chitinophagia</taxon>
        <taxon>Chitinophagales</taxon>
        <taxon>Chitinophagaceae</taxon>
        <taxon>Paraflavisolibacter</taxon>
    </lineage>
</organism>
<keyword evidence="2" id="KW-0328">Glycosyltransferase</keyword>
<reference evidence="2" key="1">
    <citation type="submission" date="2022-09" db="EMBL/GenBank/DDBJ databases">
        <authorList>
            <person name="Yuan C."/>
            <person name="Ke Z."/>
        </authorList>
    </citation>
    <scope>NUCLEOTIDE SEQUENCE</scope>
    <source>
        <strain evidence="2">LB-8</strain>
    </source>
</reference>
<dbReference type="SUPFAM" id="SSF53448">
    <property type="entry name" value="Nucleotide-diphospho-sugar transferases"/>
    <property type="match status" value="1"/>
</dbReference>
<comment type="caution">
    <text evidence="2">The sequence shown here is derived from an EMBL/GenBank/DDBJ whole genome shotgun (WGS) entry which is preliminary data.</text>
</comment>
<dbReference type="CDD" id="cd00761">
    <property type="entry name" value="Glyco_tranf_GTA_type"/>
    <property type="match status" value="1"/>
</dbReference>
<keyword evidence="2" id="KW-0808">Transferase</keyword>
<evidence type="ECO:0000313" key="3">
    <source>
        <dbReference type="Proteomes" id="UP001155483"/>
    </source>
</evidence>
<dbReference type="AlphaFoldDB" id="A0A9X3BA48"/>
<feature type="domain" description="Glycosyltransferase 2-like" evidence="1">
    <location>
        <begin position="2"/>
        <end position="168"/>
    </location>
</feature>
<reference evidence="2" key="2">
    <citation type="submission" date="2023-04" db="EMBL/GenBank/DDBJ databases">
        <title>Paracnuella aquatica gen. nov., sp. nov., a member of the family Chitinophagaceae isolated from a hot spring.</title>
        <authorList>
            <person name="Wang C."/>
        </authorList>
    </citation>
    <scope>NUCLEOTIDE SEQUENCE</scope>
    <source>
        <strain evidence="2">LB-8</strain>
    </source>
</reference>
<dbReference type="GO" id="GO:0016757">
    <property type="term" value="F:glycosyltransferase activity"/>
    <property type="evidence" value="ECO:0007669"/>
    <property type="project" value="UniProtKB-KW"/>
</dbReference>
<gene>
    <name evidence="2" type="ORF">OCK74_27880</name>
</gene>
<name>A0A9X3BA48_9BACT</name>
<sequence>MSIVVATYDRPEDLSQCLRSLVAQQTQRPVEIIVVDNHPASGLTAPVVAEFSSVLLVEELRKGLSYARNAGFAASSGEICVATDDDVTMPADWLERLLVPFARPDVMVVTGNVLPMELESPSQRLFESYGGLGRGFENKEANGKWFEAHRNAVPTWQLGATANAAFRSSIFAHPDIGLMEESLGAGMPSGVGEDTYMFYKVLKAGYTICYQADAYVWHKH</sequence>
<proteinExistence type="predicted"/>
<evidence type="ECO:0000259" key="1">
    <source>
        <dbReference type="Pfam" id="PF00535"/>
    </source>
</evidence>
<dbReference type="Proteomes" id="UP001155483">
    <property type="component" value="Unassembled WGS sequence"/>
</dbReference>
<dbReference type="Gene3D" id="3.90.550.10">
    <property type="entry name" value="Spore Coat Polysaccharide Biosynthesis Protein SpsA, Chain A"/>
    <property type="match status" value="1"/>
</dbReference>